<comment type="catalytic activity">
    <reaction evidence="1 17">
        <text>Random hydrolysis of (1-&gt;4)-linkages between N-acetyl-beta-D-glucosamine and D-glucuronate residues in hyaluronate.</text>
        <dbReference type="EC" id="3.2.1.35"/>
    </reaction>
</comment>
<dbReference type="GO" id="GO:0005576">
    <property type="term" value="C:extracellular region"/>
    <property type="evidence" value="ECO:0007669"/>
    <property type="project" value="UniProtKB-SubCell"/>
</dbReference>
<evidence type="ECO:0000256" key="17">
    <source>
        <dbReference type="RuleBase" id="RU610713"/>
    </source>
</evidence>
<evidence type="ECO:0000256" key="2">
    <source>
        <dbReference type="ARBA" id="ARBA00004371"/>
    </source>
</evidence>
<dbReference type="SUPFAM" id="SSF51445">
    <property type="entry name" value="(Trans)glycosidases"/>
    <property type="match status" value="1"/>
</dbReference>
<dbReference type="GO" id="GO:0031410">
    <property type="term" value="C:cytoplasmic vesicle"/>
    <property type="evidence" value="ECO:0007669"/>
    <property type="project" value="TreeGrafter"/>
</dbReference>
<evidence type="ECO:0000256" key="4">
    <source>
        <dbReference type="ARBA" id="ARBA00008871"/>
    </source>
</evidence>
<keyword evidence="7 18" id="KW-0732">Signal</keyword>
<dbReference type="InterPro" id="IPR018155">
    <property type="entry name" value="Hyaluronidase"/>
</dbReference>
<dbReference type="EC" id="3.2.1.35" evidence="17"/>
<dbReference type="Pfam" id="PF01630">
    <property type="entry name" value="Glyco_hydro_56"/>
    <property type="match status" value="2"/>
</dbReference>
<feature type="disulfide bond" evidence="16">
    <location>
        <begin position="43"/>
        <end position="368"/>
    </location>
</feature>
<feature type="signal peptide" evidence="18">
    <location>
        <begin position="1"/>
        <end position="19"/>
    </location>
</feature>
<dbReference type="PIRSF" id="PIRSF038193">
    <property type="entry name" value="Hyaluronidase"/>
    <property type="match status" value="1"/>
</dbReference>
<organism evidence="19 20">
    <name type="scientific">Amazona collaria</name>
    <name type="common">yellow-billed parrot</name>
    <dbReference type="NCBI Taxonomy" id="241587"/>
    <lineage>
        <taxon>Eukaryota</taxon>
        <taxon>Metazoa</taxon>
        <taxon>Chordata</taxon>
        <taxon>Craniata</taxon>
        <taxon>Vertebrata</taxon>
        <taxon>Euteleostomi</taxon>
        <taxon>Archelosauria</taxon>
        <taxon>Archosauria</taxon>
        <taxon>Dinosauria</taxon>
        <taxon>Saurischia</taxon>
        <taxon>Theropoda</taxon>
        <taxon>Coelurosauria</taxon>
        <taxon>Aves</taxon>
        <taxon>Neognathae</taxon>
        <taxon>Neoaves</taxon>
        <taxon>Telluraves</taxon>
        <taxon>Australaves</taxon>
        <taxon>Psittaciformes</taxon>
        <taxon>Psittacidae</taxon>
        <taxon>Amazona</taxon>
    </lineage>
</organism>
<evidence type="ECO:0000256" key="16">
    <source>
        <dbReference type="PIRSR" id="PIRSR038193-3"/>
    </source>
</evidence>
<dbReference type="GO" id="GO:0030214">
    <property type="term" value="P:hyaluronan catabolic process"/>
    <property type="evidence" value="ECO:0007669"/>
    <property type="project" value="TreeGrafter"/>
</dbReference>
<feature type="disulfide bond" evidence="16">
    <location>
        <begin position="207"/>
        <end position="221"/>
    </location>
</feature>
<keyword evidence="12 17" id="KW-0326">Glycosidase</keyword>
<evidence type="ECO:0000256" key="8">
    <source>
        <dbReference type="ARBA" id="ARBA00022801"/>
    </source>
</evidence>
<dbReference type="Proteomes" id="UP000694522">
    <property type="component" value="Unplaced"/>
</dbReference>
<accession>A0A8B9GC62</accession>
<evidence type="ECO:0000313" key="19">
    <source>
        <dbReference type="Ensembl" id="ENSACOP00000022075.1"/>
    </source>
</evidence>
<keyword evidence="9 16" id="KW-1015">Disulfide bond</keyword>
<reference evidence="19" key="1">
    <citation type="submission" date="2025-08" db="UniProtKB">
        <authorList>
            <consortium name="Ensembl"/>
        </authorList>
    </citation>
    <scope>IDENTIFICATION</scope>
</reference>
<feature type="glycosylation site" description="N-linked (GlcNAc...) asparagine" evidence="15">
    <location>
        <position position="385"/>
    </location>
</feature>
<keyword evidence="20" id="KW-1185">Reference proteome</keyword>
<name>A0A8B9GC62_9PSIT</name>
<keyword evidence="11" id="KW-0458">Lysosome</keyword>
<evidence type="ECO:0000256" key="18">
    <source>
        <dbReference type="SAM" id="SignalP"/>
    </source>
</evidence>
<keyword evidence="6" id="KW-0245">EGF-like domain</keyword>
<dbReference type="GO" id="GO:0004415">
    <property type="term" value="F:hyalurononglucosaminidase activity"/>
    <property type="evidence" value="ECO:0007669"/>
    <property type="project" value="UniProtKB-UniRule"/>
</dbReference>
<feature type="disulfide bond" evidence="16">
    <location>
        <begin position="454"/>
        <end position="463"/>
    </location>
</feature>
<evidence type="ECO:0000256" key="11">
    <source>
        <dbReference type="ARBA" id="ARBA00023228"/>
    </source>
</evidence>
<evidence type="ECO:0000256" key="15">
    <source>
        <dbReference type="PIRSR" id="PIRSR038193-2"/>
    </source>
</evidence>
<dbReference type="GO" id="GO:0005975">
    <property type="term" value="P:carbohydrate metabolic process"/>
    <property type="evidence" value="ECO:0007669"/>
    <property type="project" value="UniProtKB-UniRule"/>
</dbReference>
<feature type="chain" id="PRO_5034058708" description="Hyaluronidase" evidence="18">
    <location>
        <begin position="20"/>
        <end position="470"/>
    </location>
</feature>
<evidence type="ECO:0000256" key="3">
    <source>
        <dbReference type="ARBA" id="ARBA00004613"/>
    </source>
</evidence>
<evidence type="ECO:0000256" key="5">
    <source>
        <dbReference type="ARBA" id="ARBA00022525"/>
    </source>
</evidence>
<dbReference type="InterPro" id="IPR013785">
    <property type="entry name" value="Aldolase_TIM"/>
</dbReference>
<evidence type="ECO:0000256" key="6">
    <source>
        <dbReference type="ARBA" id="ARBA00022536"/>
    </source>
</evidence>
<dbReference type="PANTHER" id="PTHR11769:SF23">
    <property type="entry name" value="HYALURONIDASE-1"/>
    <property type="match status" value="1"/>
</dbReference>
<evidence type="ECO:0000256" key="13">
    <source>
        <dbReference type="PIRNR" id="PIRNR038193"/>
    </source>
</evidence>
<evidence type="ECO:0000256" key="9">
    <source>
        <dbReference type="ARBA" id="ARBA00023157"/>
    </source>
</evidence>
<keyword evidence="5" id="KW-0964">Secreted</keyword>
<dbReference type="Gene3D" id="3.20.20.70">
    <property type="entry name" value="Aldolase class I"/>
    <property type="match status" value="1"/>
</dbReference>
<evidence type="ECO:0000256" key="1">
    <source>
        <dbReference type="ARBA" id="ARBA00000251"/>
    </source>
</evidence>
<dbReference type="InterPro" id="IPR017853">
    <property type="entry name" value="GH"/>
</dbReference>
<evidence type="ECO:0000256" key="12">
    <source>
        <dbReference type="ARBA" id="ARBA00023295"/>
    </source>
</evidence>
<feature type="disulfide bond" evidence="16">
    <location>
        <begin position="393"/>
        <end position="404"/>
    </location>
</feature>
<dbReference type="GO" id="GO:0005764">
    <property type="term" value="C:lysosome"/>
    <property type="evidence" value="ECO:0007669"/>
    <property type="project" value="UniProtKB-SubCell"/>
</dbReference>
<dbReference type="PRINTS" id="PR00846">
    <property type="entry name" value="GLHYDRLASE56"/>
</dbReference>
<proteinExistence type="inferred from homology"/>
<keyword evidence="10" id="KW-0325">Glycoprotein</keyword>
<dbReference type="PANTHER" id="PTHR11769">
    <property type="entry name" value="HYALURONIDASE"/>
    <property type="match status" value="1"/>
</dbReference>
<reference evidence="19" key="2">
    <citation type="submission" date="2025-09" db="UniProtKB">
        <authorList>
            <consortium name="Ensembl"/>
        </authorList>
    </citation>
    <scope>IDENTIFICATION</scope>
</reference>
<evidence type="ECO:0000256" key="14">
    <source>
        <dbReference type="PIRSR" id="PIRSR038193-1"/>
    </source>
</evidence>
<sequence>MALGWSCWVLLLLLPSLDCARGPGPVLVNRPFVTIWNIPTERCAEKYNVTLNLEVFDVLANDQQSFTGQDITLFYSKELGLLPYYTSEGMPVNGGLPQNASLQAHLQQATQDIKVTLPSPAYSGLAVIDWEKWRPLWARNWASMDIYQQQSEELVQQQHPQWPPELVKLTAKQQFEQSARNFMEQTLRLGETLRPSSYWGFYGFPDCYNNDFDSLPYTGMCPVVEQQRNKELWWLWESSQALYPSIYLPSCLNGTNKALAYVRHRVAEAFAVQSGVLDGGIPVLPYSQIAFDSTVDFLSQVMGVWGWWVPLRLMGWCRGIFSSLAMLAFPLPGVQEDLMNTIGESAAQGAAGIILWGSLNYSNSKEMCLRLKDYVEGPLGHYIINVTASTDLCSQSLCSGQGRCMRKEDKQGFLHLDPFRFAINLQAGKPWLVTQSLEASDDTSGLTEGFRCQCYDKWQGPRCDTQDITS</sequence>
<evidence type="ECO:0000313" key="20">
    <source>
        <dbReference type="Proteomes" id="UP000694522"/>
    </source>
</evidence>
<dbReference type="AlphaFoldDB" id="A0A8B9GC62"/>
<protein>
    <recommendedName>
        <fullName evidence="17">Hyaluronidase</fullName>
        <ecNumber evidence="17">3.2.1.35</ecNumber>
    </recommendedName>
</protein>
<feature type="disulfide bond" evidence="16">
    <location>
        <begin position="398"/>
        <end position="452"/>
    </location>
</feature>
<evidence type="ECO:0000256" key="7">
    <source>
        <dbReference type="ARBA" id="ARBA00022729"/>
    </source>
</evidence>
<evidence type="ECO:0000256" key="10">
    <source>
        <dbReference type="ARBA" id="ARBA00023180"/>
    </source>
</evidence>
<dbReference type="Ensembl" id="ENSACOT00000022853.1">
    <property type="protein sequence ID" value="ENSACOP00000022075.1"/>
    <property type="gene ID" value="ENSACOG00000015057.1"/>
</dbReference>
<comment type="subcellular location">
    <subcellularLocation>
        <location evidence="2">Lysosome</location>
    </subcellularLocation>
    <subcellularLocation>
        <location evidence="3">Secreted</location>
    </subcellularLocation>
</comment>
<feature type="active site" description="Proton donor" evidence="14">
    <location>
        <position position="131"/>
    </location>
</feature>
<dbReference type="FunFam" id="3.20.20.70:FF:000065">
    <property type="entry name" value="Hyaluronidase"/>
    <property type="match status" value="1"/>
</dbReference>
<keyword evidence="8 17" id="KW-0378">Hydrolase</keyword>
<comment type="similarity">
    <text evidence="4 13 17">Belongs to the glycosyl hydrolase 56 family.</text>
</comment>